<accession>A0A211Z182</accession>
<feature type="signal peptide" evidence="3">
    <location>
        <begin position="1"/>
        <end position="25"/>
    </location>
</feature>
<evidence type="ECO:0000259" key="4">
    <source>
        <dbReference type="Pfam" id="PF00496"/>
    </source>
</evidence>
<comment type="subcellular location">
    <subcellularLocation>
        <location evidence="1">Periplasm</location>
    </subcellularLocation>
</comment>
<feature type="domain" description="Solute-binding protein family 5" evidence="4">
    <location>
        <begin position="101"/>
        <end position="516"/>
    </location>
</feature>
<comment type="caution">
    <text evidence="5">The sequence shown here is derived from an EMBL/GenBank/DDBJ whole genome shotgun (WGS) entry which is preliminary data.</text>
</comment>
<reference evidence="6" key="1">
    <citation type="submission" date="2017-05" db="EMBL/GenBank/DDBJ databases">
        <authorList>
            <person name="Macchi M."/>
            <person name="Festa S."/>
            <person name="Coppotelli B.M."/>
            <person name="Morelli I.S."/>
        </authorList>
    </citation>
    <scope>NUCLEOTIDE SEQUENCE [LARGE SCALE GENOMIC DNA]</scope>
    <source>
        <strain evidence="6">I</strain>
    </source>
</reference>
<name>A0A211Z182_9PROT</name>
<evidence type="ECO:0000313" key="5">
    <source>
        <dbReference type="EMBL" id="OWJ59019.1"/>
    </source>
</evidence>
<organism evidence="5 6">
    <name type="scientific">Inquilinus limosus</name>
    <dbReference type="NCBI Taxonomy" id="171674"/>
    <lineage>
        <taxon>Bacteria</taxon>
        <taxon>Pseudomonadati</taxon>
        <taxon>Pseudomonadota</taxon>
        <taxon>Alphaproteobacteria</taxon>
        <taxon>Rhodospirillales</taxon>
        <taxon>Rhodospirillaceae</taxon>
        <taxon>Inquilinus</taxon>
    </lineage>
</organism>
<dbReference type="PANTHER" id="PTHR30290">
    <property type="entry name" value="PERIPLASMIC BINDING COMPONENT OF ABC TRANSPORTER"/>
    <property type="match status" value="1"/>
</dbReference>
<dbReference type="AlphaFoldDB" id="A0A211Z182"/>
<proteinExistence type="inferred from homology"/>
<evidence type="ECO:0000256" key="3">
    <source>
        <dbReference type="SAM" id="SignalP"/>
    </source>
</evidence>
<keyword evidence="3" id="KW-0732">Signal</keyword>
<gene>
    <name evidence="5" type="ORF">BWR60_32935</name>
</gene>
<feature type="chain" id="PRO_5012758465" evidence="3">
    <location>
        <begin position="26"/>
        <end position="638"/>
    </location>
</feature>
<dbReference type="CDD" id="cd08500">
    <property type="entry name" value="PBP2_NikA_DppA_OppA_like_4"/>
    <property type="match status" value="1"/>
</dbReference>
<dbReference type="InterPro" id="IPR023765">
    <property type="entry name" value="SBP_5_CS"/>
</dbReference>
<evidence type="ECO:0000256" key="1">
    <source>
        <dbReference type="ARBA" id="ARBA00004418"/>
    </source>
</evidence>
<dbReference type="PANTHER" id="PTHR30290:SF62">
    <property type="entry name" value="OLIGOPEPTIDE ABC TRANSPORTER, PERIPLASMIC OLIGOPEPTIDE-BINDING PROTEIN"/>
    <property type="match status" value="1"/>
</dbReference>
<dbReference type="Gene3D" id="3.10.105.10">
    <property type="entry name" value="Dipeptide-binding Protein, Domain 3"/>
    <property type="match status" value="1"/>
</dbReference>
<evidence type="ECO:0000256" key="2">
    <source>
        <dbReference type="ARBA" id="ARBA00005695"/>
    </source>
</evidence>
<dbReference type="GO" id="GO:1904680">
    <property type="term" value="F:peptide transmembrane transporter activity"/>
    <property type="evidence" value="ECO:0007669"/>
    <property type="project" value="TreeGrafter"/>
</dbReference>
<protein>
    <submittedName>
        <fullName evidence="5">ABC transporter substrate-binding protein</fullName>
    </submittedName>
</protein>
<dbReference type="Pfam" id="PF00496">
    <property type="entry name" value="SBP_bac_5"/>
    <property type="match status" value="1"/>
</dbReference>
<dbReference type="RefSeq" id="WP_088157041.1">
    <property type="nucleotide sequence ID" value="NZ_NHON01000126.1"/>
</dbReference>
<sequence>MGAGTRALWGAALIPMLLFAGAVMAADYHEAPALAAEVSAGKLPPVAQRLPEHPLVVKPLEKVGKYGGTWRQGVVGGGDSLMDRTIGYTRLVRWNPEWTDVVPDAAESVDVNDDATVFTFHLRKGMKWSDGAPFTADDIMFWYQDVLMNQELTPSVPRWLRAGGKPVTAEKVDAETVRFTFAAPNGLFLPAMATQLGSEILAASPSHYLKQFHKKYNPDGIDTLVKAAGVPNWTTLFQNRTVYQNGSRWRDVGRPVLDPWVLTVGYSGTSQVVAERNPYFFKVDPEGNQLPYIDRVTYDVVGDTQGLVLKAINGDLDMQAYGLDGIENQAVLAQHREQGGYRLFRARPAYSNSMLICLNETVKDPNLQKVFQNRDFRIALSYAINRDELNELIYAGLSRPYQAAPRPDTALYDEAMATQYTEYDPAKANQLLDAAGFDKKDGDGFRLGPDGKRISFAIDALASRKYHVDALELIRKYWRDVGIDMQVKAIESSFAFARQLANDQQGLVWLGGGGYDFLGLLDPKWYFPYENQSAFASAWGIWYQSPKDPNGIEPTGPAREQQELYEQLKAQPTTARQIDVMKKLLAITRDQFWVIGTVMAPDNVGVVKTNMKNVPEQLPDTVFYMTPGPSNPETYFYE</sequence>
<keyword evidence="6" id="KW-1185">Reference proteome</keyword>
<dbReference type="InterPro" id="IPR039424">
    <property type="entry name" value="SBP_5"/>
</dbReference>
<dbReference type="OrthoDB" id="9803988at2"/>
<dbReference type="InterPro" id="IPR000914">
    <property type="entry name" value="SBP_5_dom"/>
</dbReference>
<dbReference type="SUPFAM" id="SSF53850">
    <property type="entry name" value="Periplasmic binding protein-like II"/>
    <property type="match status" value="1"/>
</dbReference>
<comment type="similarity">
    <text evidence="2">Belongs to the bacterial solute-binding protein 5 family.</text>
</comment>
<evidence type="ECO:0000313" key="6">
    <source>
        <dbReference type="Proteomes" id="UP000196655"/>
    </source>
</evidence>
<dbReference type="GO" id="GO:0015833">
    <property type="term" value="P:peptide transport"/>
    <property type="evidence" value="ECO:0007669"/>
    <property type="project" value="TreeGrafter"/>
</dbReference>
<dbReference type="Gene3D" id="3.40.190.10">
    <property type="entry name" value="Periplasmic binding protein-like II"/>
    <property type="match status" value="1"/>
</dbReference>
<dbReference type="Proteomes" id="UP000196655">
    <property type="component" value="Unassembled WGS sequence"/>
</dbReference>
<dbReference type="PROSITE" id="PS01040">
    <property type="entry name" value="SBP_BACTERIAL_5"/>
    <property type="match status" value="1"/>
</dbReference>
<dbReference type="EMBL" id="NHON01000126">
    <property type="protein sequence ID" value="OWJ59019.1"/>
    <property type="molecule type" value="Genomic_DNA"/>
</dbReference>